<dbReference type="InterPro" id="IPR022634">
    <property type="entry name" value="DNA_polIII_beta_N"/>
</dbReference>
<dbReference type="SUPFAM" id="SSF55979">
    <property type="entry name" value="DNA clamp"/>
    <property type="match status" value="3"/>
</dbReference>
<dbReference type="GO" id="GO:0003887">
    <property type="term" value="F:DNA-directed DNA polymerase activity"/>
    <property type="evidence" value="ECO:0007669"/>
    <property type="project" value="UniProtKB-UniRule"/>
</dbReference>
<accession>A0A6I6E482</accession>
<evidence type="ECO:0000256" key="9">
    <source>
        <dbReference type="ARBA" id="ARBA00023125"/>
    </source>
</evidence>
<evidence type="ECO:0000256" key="4">
    <source>
        <dbReference type="ARBA" id="ARBA00022490"/>
    </source>
</evidence>
<comment type="subunit">
    <text evidence="10">Forms a ring-shaped head-to-tail homodimer around DNA.</text>
</comment>
<dbReference type="Gene3D" id="3.70.10.10">
    <property type="match status" value="1"/>
</dbReference>
<evidence type="ECO:0000259" key="13">
    <source>
        <dbReference type="Pfam" id="PF02768"/>
    </source>
</evidence>
<sequence length="366" mass="40722">MEFIVNRETVLPALNKVTGVVDRRQTLPILGHLLVVARDGRVSLTGTDLEVEVKTSFEAEILQEGETTIPARKLFDICRQLSEGAEIRFRLRDERCVITAGRGRFTLGQLPATDFPIMDLPADGFDFQIQEGQLKHVLDKTAFAMAQQDVRYYLNGLLLELKADALIAVATDGHRLAKFVTPLDLALDTERQGIVPSKTVMELKRQLGGSDAPVALRLSERSLRVVVGTMTLTSKLIDGRYPDYERVIPGRDGGMAIVEKDALRRALSRVSIFSNEKYRAVRLDFEPGRLKLLAHNPEQEEAEEEIELDYAGEPISIGFNVAYLMDVLGAIDAPAVSLYFQDANSSSLWRGADSESETFVVMPMRL</sequence>
<evidence type="ECO:0000256" key="3">
    <source>
        <dbReference type="ARBA" id="ARBA00021035"/>
    </source>
</evidence>
<dbReference type="EMBL" id="CP039268">
    <property type="protein sequence ID" value="QGU33765.1"/>
    <property type="molecule type" value="Genomic_DNA"/>
</dbReference>
<evidence type="ECO:0000256" key="2">
    <source>
        <dbReference type="ARBA" id="ARBA00010752"/>
    </source>
</evidence>
<dbReference type="GO" id="GO:0003677">
    <property type="term" value="F:DNA binding"/>
    <property type="evidence" value="ECO:0007669"/>
    <property type="project" value="UniProtKB-UniRule"/>
</dbReference>
<comment type="subcellular location">
    <subcellularLocation>
        <location evidence="1 10">Cytoplasm</location>
    </subcellularLocation>
</comment>
<keyword evidence="4 10" id="KW-0963">Cytoplasm</keyword>
<dbReference type="NCBIfam" id="TIGR00663">
    <property type="entry name" value="dnan"/>
    <property type="match status" value="1"/>
</dbReference>
<dbReference type="Proteomes" id="UP000426424">
    <property type="component" value="Chromosome"/>
</dbReference>
<dbReference type="PANTHER" id="PTHR30478:SF0">
    <property type="entry name" value="BETA SLIDING CLAMP"/>
    <property type="match status" value="1"/>
</dbReference>
<evidence type="ECO:0000259" key="12">
    <source>
        <dbReference type="Pfam" id="PF02767"/>
    </source>
</evidence>
<dbReference type="Pfam" id="PF02767">
    <property type="entry name" value="DNA_pol3_beta_2"/>
    <property type="match status" value="1"/>
</dbReference>
<gene>
    <name evidence="14" type="ORF">E6P07_12750</name>
</gene>
<evidence type="ECO:0000313" key="15">
    <source>
        <dbReference type="Proteomes" id="UP000426424"/>
    </source>
</evidence>
<evidence type="ECO:0000256" key="6">
    <source>
        <dbReference type="ARBA" id="ARBA00022695"/>
    </source>
</evidence>
<dbReference type="CDD" id="cd00140">
    <property type="entry name" value="beta_clamp"/>
    <property type="match status" value="1"/>
</dbReference>
<keyword evidence="8 10" id="KW-0239">DNA-directed DNA polymerase</keyword>
<dbReference type="GO" id="GO:0005737">
    <property type="term" value="C:cytoplasm"/>
    <property type="evidence" value="ECO:0007669"/>
    <property type="project" value="UniProtKB-SubCell"/>
</dbReference>
<dbReference type="GO" id="GO:0008408">
    <property type="term" value="F:3'-5' exonuclease activity"/>
    <property type="evidence" value="ECO:0007669"/>
    <property type="project" value="InterPro"/>
</dbReference>
<dbReference type="InterPro" id="IPR001001">
    <property type="entry name" value="DNA_polIII_beta"/>
</dbReference>
<reference evidence="14 15" key="1">
    <citation type="submission" date="2019-12" db="EMBL/GenBank/DDBJ databases">
        <title>The complete genome of the thermophilic, anoxygenic phototrophic gammaproteobacterium Thermochromatium tepidum.</title>
        <authorList>
            <person name="Sattley W.M."/>
            <person name="Swingley W.D."/>
            <person name="Burchell B.M."/>
            <person name="Gurbani S.A."/>
            <person name="Kujawa C.M."/>
            <person name="Nuccio D.A."/>
            <person name="Schladweiler J."/>
            <person name="Shaffer K.N."/>
            <person name="Stokes L.M."/>
            <person name="Touchman J.W."/>
            <person name="Blankenship R.E."/>
            <person name="Madigan M.T."/>
        </authorList>
    </citation>
    <scope>NUCLEOTIDE SEQUENCE [LARGE SCALE GENOMIC DNA]</scope>
    <source>
        <strain evidence="14 15">ATCC 43061</strain>
    </source>
</reference>
<dbReference type="InterPro" id="IPR022637">
    <property type="entry name" value="DNA_polIII_beta_cen"/>
</dbReference>
<dbReference type="AlphaFoldDB" id="A0A6I6E482"/>
<dbReference type="KEGG" id="ttp:E6P07_12750"/>
<name>A0A6I6E482_THETI</name>
<dbReference type="PIRSF" id="PIRSF000804">
    <property type="entry name" value="DNA_pol_III_b"/>
    <property type="match status" value="1"/>
</dbReference>
<dbReference type="SMART" id="SM00480">
    <property type="entry name" value="POL3Bc"/>
    <property type="match status" value="1"/>
</dbReference>
<dbReference type="OrthoDB" id="8421503at2"/>
<dbReference type="InterPro" id="IPR046938">
    <property type="entry name" value="DNA_clamp_sf"/>
</dbReference>
<keyword evidence="15" id="KW-1185">Reference proteome</keyword>
<comment type="function">
    <text evidence="10">Confers DNA tethering and processivity to DNA polymerases and other proteins. Acts as a clamp, forming a ring around DNA (a reaction catalyzed by the clamp-loading complex) which diffuses in an ATP-independent manner freely and bidirectionally along dsDNA. Initially characterized for its ability to contact the catalytic subunit of DNA polymerase III (Pol III), a complex, multichain enzyme responsible for most of the replicative synthesis in bacteria; Pol III exhibits 3'-5' exonuclease proofreading activity. The beta chain is required for initiation of replication as well as for processivity of DNA replication.</text>
</comment>
<dbReference type="RefSeq" id="WP_153975953.1">
    <property type="nucleotide sequence ID" value="NZ_CP039268.1"/>
</dbReference>
<evidence type="ECO:0000313" key="14">
    <source>
        <dbReference type="EMBL" id="QGU33765.1"/>
    </source>
</evidence>
<feature type="domain" description="DNA polymerase III beta sliding clamp C-terminal" evidence="13">
    <location>
        <begin position="246"/>
        <end position="365"/>
    </location>
</feature>
<keyword evidence="5 10" id="KW-0808">Transferase</keyword>
<keyword evidence="6 10" id="KW-0548">Nucleotidyltransferase</keyword>
<dbReference type="Pfam" id="PF00712">
    <property type="entry name" value="DNA_pol3_beta"/>
    <property type="match status" value="1"/>
</dbReference>
<dbReference type="PANTHER" id="PTHR30478">
    <property type="entry name" value="DNA POLYMERASE III SUBUNIT BETA"/>
    <property type="match status" value="1"/>
</dbReference>
<evidence type="ECO:0000256" key="10">
    <source>
        <dbReference type="PIRNR" id="PIRNR000804"/>
    </source>
</evidence>
<feature type="domain" description="DNA polymerase III beta sliding clamp central" evidence="12">
    <location>
        <begin position="129"/>
        <end position="243"/>
    </location>
</feature>
<dbReference type="GO" id="GO:0009360">
    <property type="term" value="C:DNA polymerase III complex"/>
    <property type="evidence" value="ECO:0007669"/>
    <property type="project" value="InterPro"/>
</dbReference>
<evidence type="ECO:0000256" key="8">
    <source>
        <dbReference type="ARBA" id="ARBA00022932"/>
    </source>
</evidence>
<comment type="similarity">
    <text evidence="2 10">Belongs to the beta sliding clamp family.</text>
</comment>
<protein>
    <recommendedName>
        <fullName evidence="3 10">Beta sliding clamp</fullName>
    </recommendedName>
</protein>
<dbReference type="InterPro" id="IPR022635">
    <property type="entry name" value="DNA_polIII_beta_C"/>
</dbReference>
<proteinExistence type="inferred from homology"/>
<feature type="domain" description="DNA polymerase III beta sliding clamp N-terminal" evidence="11">
    <location>
        <begin position="1"/>
        <end position="119"/>
    </location>
</feature>
<evidence type="ECO:0000256" key="1">
    <source>
        <dbReference type="ARBA" id="ARBA00004496"/>
    </source>
</evidence>
<evidence type="ECO:0000256" key="5">
    <source>
        <dbReference type="ARBA" id="ARBA00022679"/>
    </source>
</evidence>
<dbReference type="Pfam" id="PF02768">
    <property type="entry name" value="DNA_pol3_beta_3"/>
    <property type="match status" value="1"/>
</dbReference>
<dbReference type="GO" id="GO:0006271">
    <property type="term" value="P:DNA strand elongation involved in DNA replication"/>
    <property type="evidence" value="ECO:0007669"/>
    <property type="project" value="TreeGrafter"/>
</dbReference>
<evidence type="ECO:0000256" key="7">
    <source>
        <dbReference type="ARBA" id="ARBA00022705"/>
    </source>
</evidence>
<dbReference type="Gene3D" id="3.10.150.10">
    <property type="entry name" value="DNA Polymerase III, subunit A, domain 2"/>
    <property type="match status" value="1"/>
</dbReference>
<organism evidence="14 15">
    <name type="scientific">Thermochromatium tepidum ATCC 43061</name>
    <dbReference type="NCBI Taxonomy" id="316276"/>
    <lineage>
        <taxon>Bacteria</taxon>
        <taxon>Pseudomonadati</taxon>
        <taxon>Pseudomonadota</taxon>
        <taxon>Gammaproteobacteria</taxon>
        <taxon>Chromatiales</taxon>
        <taxon>Chromatiaceae</taxon>
        <taxon>Thermochromatium</taxon>
    </lineage>
</organism>
<keyword evidence="7 10" id="KW-0235">DNA replication</keyword>
<keyword evidence="9" id="KW-0238">DNA-binding</keyword>
<evidence type="ECO:0000259" key="11">
    <source>
        <dbReference type="Pfam" id="PF00712"/>
    </source>
</evidence>